<proteinExistence type="predicted"/>
<reference evidence="2" key="1">
    <citation type="journal article" date="2021" name="PeerJ">
        <title>Extensive microbial diversity within the chicken gut microbiome revealed by metagenomics and culture.</title>
        <authorList>
            <person name="Gilroy R."/>
            <person name="Ravi A."/>
            <person name="Getino M."/>
            <person name="Pursley I."/>
            <person name="Horton D.L."/>
            <person name="Alikhan N.F."/>
            <person name="Baker D."/>
            <person name="Gharbi K."/>
            <person name="Hall N."/>
            <person name="Watson M."/>
            <person name="Adriaenssens E.M."/>
            <person name="Foster-Nyarko E."/>
            <person name="Jarju S."/>
            <person name="Secka A."/>
            <person name="Antonio M."/>
            <person name="Oren A."/>
            <person name="Chaudhuri R.R."/>
            <person name="La Ragione R."/>
            <person name="Hildebrand F."/>
            <person name="Pallen M.J."/>
        </authorList>
    </citation>
    <scope>NUCLEOTIDE SEQUENCE</scope>
    <source>
        <strain evidence="2">3204</strain>
    </source>
</reference>
<sequence length="320" mass="33957">MKAAVINSKGIAPVYDDFANPVADGDNLLLAVNSVSLTMMTRQRASGQFIPGQVYPFVAGMDGIGTKIDGERVYFVSPTSPFGSLAEETIVNYKNMTIVPDGVSDELAATIANPGMSSWTALMDRAHFVPGQTVLINGATSTAGSLAVKVARYLRAGKIIATGRNLEKLSKVGADEVIAFDMTADDGIEKFQDALKDDVVDGIDVVLDYLWGDSAISIMSAVSKFNSFYPAKFVNVGLAGGQIELPIPATLLRFTSMELLGSGAGSITNEQTLKAVDNIFKIAQEVDMSIPTVTYDLSDIKAAWAAPSTPRGVIKVTRES</sequence>
<accession>A0A9D1ZJZ7</accession>
<feature type="domain" description="Enoyl reductase (ER)" evidence="1">
    <location>
        <begin position="10"/>
        <end position="314"/>
    </location>
</feature>
<dbReference type="Gene3D" id="3.40.50.720">
    <property type="entry name" value="NAD(P)-binding Rossmann-like Domain"/>
    <property type="match status" value="1"/>
</dbReference>
<dbReference type="SUPFAM" id="SSF51735">
    <property type="entry name" value="NAD(P)-binding Rossmann-fold domains"/>
    <property type="match status" value="1"/>
</dbReference>
<dbReference type="AlphaFoldDB" id="A0A9D1ZJZ7"/>
<dbReference type="PANTHER" id="PTHR43677:SF11">
    <property type="entry name" value="ZINC-CONTAINING ALCOHOL DEHYDROGENASE"/>
    <property type="match status" value="1"/>
</dbReference>
<dbReference type="InterPro" id="IPR036291">
    <property type="entry name" value="NAD(P)-bd_dom_sf"/>
</dbReference>
<dbReference type="EMBL" id="DXCM01000007">
    <property type="protein sequence ID" value="HIY91422.1"/>
    <property type="molecule type" value="Genomic_DNA"/>
</dbReference>
<protein>
    <submittedName>
        <fullName evidence="2">Zinc-binding alcohol dehydrogenase family protein</fullName>
    </submittedName>
</protein>
<dbReference type="SUPFAM" id="SSF50129">
    <property type="entry name" value="GroES-like"/>
    <property type="match status" value="1"/>
</dbReference>
<evidence type="ECO:0000313" key="3">
    <source>
        <dbReference type="Proteomes" id="UP000824013"/>
    </source>
</evidence>
<evidence type="ECO:0000313" key="2">
    <source>
        <dbReference type="EMBL" id="HIY91422.1"/>
    </source>
</evidence>
<organism evidence="2 3">
    <name type="scientific">Candidatus Companilactobacillus pullicola</name>
    <dbReference type="NCBI Taxonomy" id="2838523"/>
    <lineage>
        <taxon>Bacteria</taxon>
        <taxon>Bacillati</taxon>
        <taxon>Bacillota</taxon>
        <taxon>Bacilli</taxon>
        <taxon>Lactobacillales</taxon>
        <taxon>Lactobacillaceae</taxon>
        <taxon>Companilactobacillus</taxon>
    </lineage>
</organism>
<dbReference type="Proteomes" id="UP000824013">
    <property type="component" value="Unassembled WGS sequence"/>
</dbReference>
<comment type="caution">
    <text evidence="2">The sequence shown here is derived from an EMBL/GenBank/DDBJ whole genome shotgun (WGS) entry which is preliminary data.</text>
</comment>
<gene>
    <name evidence="2" type="ORF">H9820_00575</name>
</gene>
<dbReference type="InterPro" id="IPR020843">
    <property type="entry name" value="ER"/>
</dbReference>
<dbReference type="PANTHER" id="PTHR43677">
    <property type="entry name" value="SHORT-CHAIN DEHYDROGENASE/REDUCTASE"/>
    <property type="match status" value="1"/>
</dbReference>
<dbReference type="GO" id="GO:0016491">
    <property type="term" value="F:oxidoreductase activity"/>
    <property type="evidence" value="ECO:0007669"/>
    <property type="project" value="InterPro"/>
</dbReference>
<dbReference type="Gene3D" id="3.90.180.10">
    <property type="entry name" value="Medium-chain alcohol dehydrogenases, catalytic domain"/>
    <property type="match status" value="1"/>
</dbReference>
<dbReference type="SMART" id="SM00829">
    <property type="entry name" value="PKS_ER"/>
    <property type="match status" value="1"/>
</dbReference>
<name>A0A9D1ZJZ7_9LACO</name>
<evidence type="ECO:0000259" key="1">
    <source>
        <dbReference type="SMART" id="SM00829"/>
    </source>
</evidence>
<dbReference type="InterPro" id="IPR011032">
    <property type="entry name" value="GroES-like_sf"/>
</dbReference>
<reference evidence="2" key="2">
    <citation type="submission" date="2021-04" db="EMBL/GenBank/DDBJ databases">
        <authorList>
            <person name="Gilroy R."/>
        </authorList>
    </citation>
    <scope>NUCLEOTIDE SEQUENCE</scope>
    <source>
        <strain evidence="2">3204</strain>
    </source>
</reference>
<dbReference type="InterPro" id="IPR051397">
    <property type="entry name" value="Zn-ADH-like_protein"/>
</dbReference>